<sequence length="210" mass="24054">MLSHTSTALPYAFIDSLPNLKKLVINEASISQILLPQMKTLEPSWLSFQNLTTLEVSRFHRLANLMACSTARSLTLLENLSITDCEMMKEIIACESEEMHGDIVFPQLKYLQLSCLPSLATFSLMHHAFEFPILLRVIVTKCPKIRNFYQGELSTPKLQQMHLTRDEEDELWWDGDLNTAIKHMFGEMACQQNVQNSDVTEVSHQLPKLE</sequence>
<dbReference type="Pfam" id="PF23247">
    <property type="entry name" value="LRR_RPS2"/>
    <property type="match status" value="1"/>
</dbReference>
<name>A0ABR2R0R9_9ROSI</name>
<dbReference type="Gene3D" id="3.80.10.10">
    <property type="entry name" value="Ribonuclease Inhibitor"/>
    <property type="match status" value="1"/>
</dbReference>
<comment type="caution">
    <text evidence="3">The sequence shown here is derived from an EMBL/GenBank/DDBJ whole genome shotgun (WGS) entry which is preliminary data.</text>
</comment>
<dbReference type="EMBL" id="JBBPBN010000028">
    <property type="protein sequence ID" value="KAK9006572.1"/>
    <property type="molecule type" value="Genomic_DNA"/>
</dbReference>
<evidence type="ECO:0000313" key="3">
    <source>
        <dbReference type="EMBL" id="KAK9006572.1"/>
    </source>
</evidence>
<reference evidence="3 4" key="1">
    <citation type="journal article" date="2024" name="G3 (Bethesda)">
        <title>Genome assembly of Hibiscus sabdariffa L. provides insights into metabolisms of medicinal natural products.</title>
        <authorList>
            <person name="Kim T."/>
        </authorList>
    </citation>
    <scope>NUCLEOTIDE SEQUENCE [LARGE SCALE GENOMIC DNA]</scope>
    <source>
        <strain evidence="3">TK-2024</strain>
        <tissue evidence="3">Old leaves</tissue>
    </source>
</reference>
<evidence type="ECO:0000259" key="2">
    <source>
        <dbReference type="Pfam" id="PF23247"/>
    </source>
</evidence>
<dbReference type="InterPro" id="IPR032675">
    <property type="entry name" value="LRR_dom_sf"/>
</dbReference>
<evidence type="ECO:0000256" key="1">
    <source>
        <dbReference type="ARBA" id="ARBA00022821"/>
    </source>
</evidence>
<gene>
    <name evidence="3" type="ORF">V6N11_018909</name>
</gene>
<organism evidence="3 4">
    <name type="scientific">Hibiscus sabdariffa</name>
    <name type="common">roselle</name>
    <dbReference type="NCBI Taxonomy" id="183260"/>
    <lineage>
        <taxon>Eukaryota</taxon>
        <taxon>Viridiplantae</taxon>
        <taxon>Streptophyta</taxon>
        <taxon>Embryophyta</taxon>
        <taxon>Tracheophyta</taxon>
        <taxon>Spermatophyta</taxon>
        <taxon>Magnoliopsida</taxon>
        <taxon>eudicotyledons</taxon>
        <taxon>Gunneridae</taxon>
        <taxon>Pentapetalae</taxon>
        <taxon>rosids</taxon>
        <taxon>malvids</taxon>
        <taxon>Malvales</taxon>
        <taxon>Malvaceae</taxon>
        <taxon>Malvoideae</taxon>
        <taxon>Hibiscus</taxon>
    </lineage>
</organism>
<keyword evidence="1" id="KW-0611">Plant defense</keyword>
<protein>
    <recommendedName>
        <fullName evidence="2">Disease resistance protein At4g27190-like leucine-rich repeats domain-containing protein</fullName>
    </recommendedName>
</protein>
<dbReference type="SUPFAM" id="SSF52047">
    <property type="entry name" value="RNI-like"/>
    <property type="match status" value="1"/>
</dbReference>
<proteinExistence type="predicted"/>
<dbReference type="PANTHER" id="PTHR33463:SF167">
    <property type="entry name" value="PUTATIVE-RELATED"/>
    <property type="match status" value="1"/>
</dbReference>
<dbReference type="InterPro" id="IPR057135">
    <property type="entry name" value="At4g27190-like_LRR"/>
</dbReference>
<keyword evidence="4" id="KW-1185">Reference proteome</keyword>
<dbReference type="Proteomes" id="UP001396334">
    <property type="component" value="Unassembled WGS sequence"/>
</dbReference>
<evidence type="ECO:0000313" key="4">
    <source>
        <dbReference type="Proteomes" id="UP001396334"/>
    </source>
</evidence>
<accession>A0ABR2R0R9</accession>
<dbReference type="InterPro" id="IPR050905">
    <property type="entry name" value="Plant_NBS-LRR"/>
</dbReference>
<feature type="domain" description="Disease resistance protein At4g27190-like leucine-rich repeats" evidence="2">
    <location>
        <begin position="44"/>
        <end position="150"/>
    </location>
</feature>
<dbReference type="PANTHER" id="PTHR33463">
    <property type="entry name" value="NB-ARC DOMAIN-CONTAINING PROTEIN-RELATED"/>
    <property type="match status" value="1"/>
</dbReference>